<evidence type="ECO:0000256" key="7">
    <source>
        <dbReference type="PROSITE-ProRule" id="PRU00723"/>
    </source>
</evidence>
<comment type="caution">
    <text evidence="11">The sequence shown here is derived from an EMBL/GenBank/DDBJ whole genome shotgun (WGS) entry which is preliminary data.</text>
</comment>
<evidence type="ECO:0000256" key="2">
    <source>
        <dbReference type="ARBA" id="ARBA00022771"/>
    </source>
</evidence>
<dbReference type="SMART" id="SM00356">
    <property type="entry name" value="ZnF_C3H1"/>
    <property type="match status" value="1"/>
</dbReference>
<dbReference type="InterPro" id="IPR012677">
    <property type="entry name" value="Nucleotide-bd_a/b_plait_sf"/>
</dbReference>
<dbReference type="GO" id="GO:0003677">
    <property type="term" value="F:DNA binding"/>
    <property type="evidence" value="ECO:0007669"/>
    <property type="project" value="UniProtKB-KW"/>
</dbReference>
<protein>
    <submittedName>
        <fullName evidence="11">Zinc finger CCCH domain-containing protein 18</fullName>
    </submittedName>
</protein>
<dbReference type="Pfam" id="PF23182">
    <property type="entry name" value="PABC_AtC3H46"/>
    <property type="match status" value="1"/>
</dbReference>
<dbReference type="Proteomes" id="UP001163823">
    <property type="component" value="Chromosome 6"/>
</dbReference>
<evidence type="ECO:0000256" key="5">
    <source>
        <dbReference type="ARBA" id="ARBA00023125"/>
    </source>
</evidence>
<evidence type="ECO:0000256" key="4">
    <source>
        <dbReference type="ARBA" id="ARBA00022884"/>
    </source>
</evidence>
<dbReference type="AlphaFoldDB" id="A0AAD7LT52"/>
<accession>A0AAD7LT52</accession>
<evidence type="ECO:0000256" key="1">
    <source>
        <dbReference type="ARBA" id="ARBA00022723"/>
    </source>
</evidence>
<evidence type="ECO:0000256" key="3">
    <source>
        <dbReference type="ARBA" id="ARBA00022833"/>
    </source>
</evidence>
<dbReference type="PANTHER" id="PTHR24009">
    <property type="entry name" value="RNA-BINDING (RRM/RBD/RNP MOTIFS)"/>
    <property type="match status" value="1"/>
</dbReference>
<feature type="zinc finger region" description="C3H1-type" evidence="7">
    <location>
        <begin position="182"/>
        <end position="209"/>
    </location>
</feature>
<dbReference type="InterPro" id="IPR056276">
    <property type="entry name" value="AtC3H46-like_PABC-like"/>
</dbReference>
<name>A0AAD7LT52_QUISA</name>
<evidence type="ECO:0000259" key="9">
    <source>
        <dbReference type="PROSITE" id="PS50102"/>
    </source>
</evidence>
<dbReference type="InterPro" id="IPR034365">
    <property type="entry name" value="AtC3H46-like_RRM"/>
</dbReference>
<dbReference type="PANTHER" id="PTHR24009:SF0">
    <property type="entry name" value="ZINC FINGER CCCH DOMAIN-CONTAINING PROTEIN 18"/>
    <property type="match status" value="1"/>
</dbReference>
<gene>
    <name evidence="11" type="ORF">O6P43_013607</name>
</gene>
<dbReference type="SUPFAM" id="SSF54928">
    <property type="entry name" value="RNA-binding domain, RBD"/>
    <property type="match status" value="1"/>
</dbReference>
<keyword evidence="5" id="KW-0238">DNA-binding</keyword>
<dbReference type="InterPro" id="IPR000571">
    <property type="entry name" value="Znf_CCCH"/>
</dbReference>
<dbReference type="InterPro" id="IPR000504">
    <property type="entry name" value="RRM_dom"/>
</dbReference>
<keyword evidence="4 6" id="KW-0694">RNA-binding</keyword>
<dbReference type="FunFam" id="3.30.70.330:FF:000678">
    <property type="entry name" value="zinc finger CCCH domain-containing protein 53-like isoform X2"/>
    <property type="match status" value="1"/>
</dbReference>
<feature type="region of interest" description="Disordered" evidence="8">
    <location>
        <begin position="471"/>
        <end position="508"/>
    </location>
</feature>
<proteinExistence type="predicted"/>
<dbReference type="InterPro" id="IPR035979">
    <property type="entry name" value="RBD_domain_sf"/>
</dbReference>
<dbReference type="PROSITE" id="PS50103">
    <property type="entry name" value="ZF_C3H1"/>
    <property type="match status" value="1"/>
</dbReference>
<sequence>MMDISESTRILFDKIQKLDPENVTKIIGYLLLRDPGDEEIVRLAMAPDHLLGEVVNNVKSELQRLPTKLAMSPLSHSLNPPHVLTHLPAVSPRTSLSPGSFQFSSPHWDPQLASNTSSDFIPPVNLDSIPELQNQTHLYSLDNQIEPARTGMSGFPKEYYYRDNAIGNWSVRGHRRFSSLPEFPVKICPFFSNGFCKRGSNCQCYHEHVIPASLSQIYDEGQMLQADGYLTESQRRVNVGCSLTNLLSPLKNEFRLIDRPHGHQAIALAEDSPKYMQYRKNIKHNAGQVVSASRQIYLTFPAESTFTEEDVDDYFKSLGPVEDVRIPCQQKRMFGFVTFTDADTVKAILQKGNPHFVHGSRVLVKPYKEKSKLVDRKYKERFEHPVCYYSPQYVDMESELISNYETSRYLSRQLLEEQEQEQILEIERRRFAALQLARRPLPTPHIDYLNGLQVSDRLNIQSAECFSYNLEEKPRQAGTSNTDQDSEGLNLPDNPFASPIATGVSTVI</sequence>
<dbReference type="GO" id="GO:0008270">
    <property type="term" value="F:zinc ion binding"/>
    <property type="evidence" value="ECO:0007669"/>
    <property type="project" value="UniProtKB-KW"/>
</dbReference>
<dbReference type="GO" id="GO:0003723">
    <property type="term" value="F:RNA binding"/>
    <property type="evidence" value="ECO:0007669"/>
    <property type="project" value="UniProtKB-UniRule"/>
</dbReference>
<evidence type="ECO:0000259" key="10">
    <source>
        <dbReference type="PROSITE" id="PS50103"/>
    </source>
</evidence>
<feature type="domain" description="C3H1-type" evidence="10">
    <location>
        <begin position="182"/>
        <end position="209"/>
    </location>
</feature>
<dbReference type="EMBL" id="JARAOO010000006">
    <property type="protein sequence ID" value="KAJ7963682.1"/>
    <property type="molecule type" value="Genomic_DNA"/>
</dbReference>
<reference evidence="11" key="1">
    <citation type="journal article" date="2023" name="Science">
        <title>Elucidation of the pathway for biosynthesis of saponin adjuvants from the soapbark tree.</title>
        <authorList>
            <person name="Reed J."/>
            <person name="Orme A."/>
            <person name="El-Demerdash A."/>
            <person name="Owen C."/>
            <person name="Martin L.B.B."/>
            <person name="Misra R.C."/>
            <person name="Kikuchi S."/>
            <person name="Rejzek M."/>
            <person name="Martin A.C."/>
            <person name="Harkess A."/>
            <person name="Leebens-Mack J."/>
            <person name="Louveau T."/>
            <person name="Stephenson M.J."/>
            <person name="Osbourn A."/>
        </authorList>
    </citation>
    <scope>NUCLEOTIDE SEQUENCE</scope>
    <source>
        <strain evidence="11">S10</strain>
    </source>
</reference>
<keyword evidence="1 7" id="KW-0479">Metal-binding</keyword>
<dbReference type="CDD" id="cd12458">
    <property type="entry name" value="RRM_AtC3H46_like"/>
    <property type="match status" value="1"/>
</dbReference>
<organism evidence="11 12">
    <name type="scientific">Quillaja saponaria</name>
    <name type="common">Soap bark tree</name>
    <dbReference type="NCBI Taxonomy" id="32244"/>
    <lineage>
        <taxon>Eukaryota</taxon>
        <taxon>Viridiplantae</taxon>
        <taxon>Streptophyta</taxon>
        <taxon>Embryophyta</taxon>
        <taxon>Tracheophyta</taxon>
        <taxon>Spermatophyta</taxon>
        <taxon>Magnoliopsida</taxon>
        <taxon>eudicotyledons</taxon>
        <taxon>Gunneridae</taxon>
        <taxon>Pentapetalae</taxon>
        <taxon>rosids</taxon>
        <taxon>fabids</taxon>
        <taxon>Fabales</taxon>
        <taxon>Quillajaceae</taxon>
        <taxon>Quillaja</taxon>
    </lineage>
</organism>
<keyword evidence="3 7" id="KW-0862">Zinc</keyword>
<feature type="domain" description="RRM" evidence="9">
    <location>
        <begin position="294"/>
        <end position="369"/>
    </location>
</feature>
<evidence type="ECO:0000256" key="6">
    <source>
        <dbReference type="PROSITE-ProRule" id="PRU00176"/>
    </source>
</evidence>
<dbReference type="Pfam" id="PF00076">
    <property type="entry name" value="RRM_1"/>
    <property type="match status" value="1"/>
</dbReference>
<dbReference type="Gene3D" id="3.30.70.330">
    <property type="match status" value="1"/>
</dbReference>
<keyword evidence="2 7" id="KW-0863">Zinc-finger</keyword>
<dbReference type="PROSITE" id="PS50102">
    <property type="entry name" value="RRM"/>
    <property type="match status" value="1"/>
</dbReference>
<keyword evidence="12" id="KW-1185">Reference proteome</keyword>
<dbReference type="KEGG" id="qsa:O6P43_013607"/>
<dbReference type="SMART" id="SM00360">
    <property type="entry name" value="RRM"/>
    <property type="match status" value="1"/>
</dbReference>
<evidence type="ECO:0000256" key="8">
    <source>
        <dbReference type="SAM" id="MobiDB-lite"/>
    </source>
</evidence>
<evidence type="ECO:0000313" key="11">
    <source>
        <dbReference type="EMBL" id="KAJ7963682.1"/>
    </source>
</evidence>
<evidence type="ECO:0000313" key="12">
    <source>
        <dbReference type="Proteomes" id="UP001163823"/>
    </source>
</evidence>